<evidence type="ECO:0000313" key="2">
    <source>
        <dbReference type="Proteomes" id="UP000051380"/>
    </source>
</evidence>
<comment type="caution">
    <text evidence="1">The sequence shown here is derived from an EMBL/GenBank/DDBJ whole genome shotgun (WGS) entry which is preliminary data.</text>
</comment>
<gene>
    <name evidence="1" type="ORF">AOQ72_13210</name>
</gene>
<proteinExistence type="predicted"/>
<dbReference type="AlphaFoldDB" id="A0A0R3CY65"/>
<organism evidence="1 2">
    <name type="scientific">Bradyrhizobium yuanmingense</name>
    <dbReference type="NCBI Taxonomy" id="108015"/>
    <lineage>
        <taxon>Bacteria</taxon>
        <taxon>Pseudomonadati</taxon>
        <taxon>Pseudomonadota</taxon>
        <taxon>Alphaproteobacteria</taxon>
        <taxon>Hyphomicrobiales</taxon>
        <taxon>Nitrobacteraceae</taxon>
        <taxon>Bradyrhizobium</taxon>
    </lineage>
</organism>
<name>A0A0R3CY65_9BRAD</name>
<reference evidence="1 2" key="1">
    <citation type="submission" date="2015-09" db="EMBL/GenBank/DDBJ databases">
        <title>Draft Genome Sequence of the Strain BR 3267 (Bradyrhizobium yuanmingense) recommended as inoculant for cowpea in Brazil.</title>
        <authorList>
            <person name="Simoes-Araujo J.L."/>
            <person name="Zilli J.E."/>
        </authorList>
    </citation>
    <scope>NUCLEOTIDE SEQUENCE [LARGE SCALE GENOMIC DNA]</scope>
    <source>
        <strain evidence="1 2">BR3267</strain>
    </source>
</reference>
<protein>
    <submittedName>
        <fullName evidence="1">Uncharacterized protein</fullName>
    </submittedName>
</protein>
<sequence length="63" mass="6958">MPAPPEITHETGLAGELLRSSALHRVFLGKDSADRAFPMRTMTRRDKDGDVEGRTVYDGEVIS</sequence>
<accession>A0A0R3CY65</accession>
<evidence type="ECO:0000313" key="1">
    <source>
        <dbReference type="EMBL" id="KRP99470.1"/>
    </source>
</evidence>
<dbReference type="EMBL" id="LJYF01000012">
    <property type="protein sequence ID" value="KRP99470.1"/>
    <property type="molecule type" value="Genomic_DNA"/>
</dbReference>
<dbReference type="Proteomes" id="UP000051380">
    <property type="component" value="Unassembled WGS sequence"/>
</dbReference>